<dbReference type="FunFam" id="3.30.200.20:FF:000178">
    <property type="entry name" value="serine/threonine-protein kinase PBS1-like"/>
    <property type="match status" value="1"/>
</dbReference>
<dbReference type="Gene3D" id="2.90.10.10">
    <property type="entry name" value="Bulb-type lectin domain"/>
    <property type="match status" value="1"/>
</dbReference>
<feature type="domain" description="Apple" evidence="22">
    <location>
        <begin position="358"/>
        <end position="443"/>
    </location>
</feature>
<keyword evidence="5 19" id="KW-0812">Transmembrane</keyword>
<dbReference type="InterPro" id="IPR011009">
    <property type="entry name" value="Kinase-like_dom_sf"/>
</dbReference>
<protein>
    <recommendedName>
        <fullName evidence="17">Receptor-like serine/threonine-protein kinase</fullName>
        <ecNumber evidence="17">2.7.11.1</ecNumber>
    </recommendedName>
</protein>
<dbReference type="InterPro" id="IPR036426">
    <property type="entry name" value="Bulb-type_lectin_dom_sf"/>
</dbReference>
<evidence type="ECO:0000256" key="2">
    <source>
        <dbReference type="ARBA" id="ARBA00022527"/>
    </source>
</evidence>
<evidence type="ECO:0000259" key="21">
    <source>
        <dbReference type="PROSITE" id="PS50927"/>
    </source>
</evidence>
<evidence type="ECO:0000256" key="14">
    <source>
        <dbReference type="ARBA" id="ARBA00023180"/>
    </source>
</evidence>
<dbReference type="Gene3D" id="3.30.200.20">
    <property type="entry name" value="Phosphorylase Kinase, domain 1"/>
    <property type="match status" value="1"/>
</dbReference>
<dbReference type="PIRSF" id="PIRSF000641">
    <property type="entry name" value="SRK"/>
    <property type="match status" value="1"/>
</dbReference>
<keyword evidence="9 17" id="KW-0067">ATP-binding</keyword>
<dbReference type="InterPro" id="IPR000719">
    <property type="entry name" value="Prot_kinase_dom"/>
</dbReference>
<dbReference type="GO" id="GO:0016020">
    <property type="term" value="C:membrane"/>
    <property type="evidence" value="ECO:0007669"/>
    <property type="project" value="UniProtKB-SubCell"/>
</dbReference>
<feature type="domain" description="Bulb-type lectin" evidence="21">
    <location>
        <begin position="43"/>
        <end position="165"/>
    </location>
</feature>
<evidence type="ECO:0000313" key="23">
    <source>
        <dbReference type="EMBL" id="CAL5083437.1"/>
    </source>
</evidence>
<comment type="catalytic activity">
    <reaction evidence="16 17">
        <text>L-seryl-[protein] + ATP = O-phospho-L-seryl-[protein] + ADP + H(+)</text>
        <dbReference type="Rhea" id="RHEA:17989"/>
        <dbReference type="Rhea" id="RHEA-COMP:9863"/>
        <dbReference type="Rhea" id="RHEA-COMP:11604"/>
        <dbReference type="ChEBI" id="CHEBI:15378"/>
        <dbReference type="ChEBI" id="CHEBI:29999"/>
        <dbReference type="ChEBI" id="CHEBI:30616"/>
        <dbReference type="ChEBI" id="CHEBI:83421"/>
        <dbReference type="ChEBI" id="CHEBI:456216"/>
        <dbReference type="EC" id="2.7.11.1"/>
    </reaction>
</comment>
<evidence type="ECO:0000256" key="10">
    <source>
        <dbReference type="ARBA" id="ARBA00022989"/>
    </source>
</evidence>
<dbReference type="Proteomes" id="UP001497457">
    <property type="component" value="Chromosome 7b"/>
</dbReference>
<evidence type="ECO:0000256" key="12">
    <source>
        <dbReference type="ARBA" id="ARBA00023157"/>
    </source>
</evidence>
<dbReference type="FunFam" id="2.90.10.10:FF:000022">
    <property type="entry name" value="Receptor-like protein kinase 4"/>
    <property type="match status" value="1"/>
</dbReference>
<evidence type="ECO:0000256" key="11">
    <source>
        <dbReference type="ARBA" id="ARBA00023136"/>
    </source>
</evidence>
<dbReference type="PROSITE" id="PS00107">
    <property type="entry name" value="PROTEIN_KINASE_ATP"/>
    <property type="match status" value="1"/>
</dbReference>
<dbReference type="InterPro" id="IPR008271">
    <property type="entry name" value="Ser/Thr_kinase_AS"/>
</dbReference>
<dbReference type="PANTHER" id="PTHR47974:SF19">
    <property type="entry name" value="RECEPTOR-LIKE SERINE_THREONINE-PROTEIN KINASE"/>
    <property type="match status" value="1"/>
</dbReference>
<dbReference type="Pfam" id="PF08276">
    <property type="entry name" value="PAN_2"/>
    <property type="match status" value="1"/>
</dbReference>
<dbReference type="SUPFAM" id="SSF56112">
    <property type="entry name" value="Protein kinase-like (PK-like)"/>
    <property type="match status" value="1"/>
</dbReference>
<evidence type="ECO:0000256" key="8">
    <source>
        <dbReference type="ARBA" id="ARBA00022777"/>
    </source>
</evidence>
<evidence type="ECO:0000256" key="3">
    <source>
        <dbReference type="ARBA" id="ARBA00022536"/>
    </source>
</evidence>
<keyword evidence="24" id="KW-1185">Reference proteome</keyword>
<dbReference type="PROSITE" id="PS50011">
    <property type="entry name" value="PROTEIN_KINASE_DOM"/>
    <property type="match status" value="1"/>
</dbReference>
<dbReference type="GO" id="GO:0005524">
    <property type="term" value="F:ATP binding"/>
    <property type="evidence" value="ECO:0007669"/>
    <property type="project" value="UniProtKB-UniRule"/>
</dbReference>
<dbReference type="SMART" id="SM00473">
    <property type="entry name" value="PAN_AP"/>
    <property type="match status" value="1"/>
</dbReference>
<dbReference type="FunFam" id="1.10.510.10:FF:000537">
    <property type="entry name" value="Putative receptor-like protein kinase"/>
    <property type="match status" value="1"/>
</dbReference>
<dbReference type="GO" id="GO:0051707">
    <property type="term" value="P:response to other organism"/>
    <property type="evidence" value="ECO:0007669"/>
    <property type="project" value="UniProtKB-ARBA"/>
</dbReference>
<evidence type="ECO:0000256" key="19">
    <source>
        <dbReference type="SAM" id="Phobius"/>
    </source>
</evidence>
<keyword evidence="3" id="KW-0245">EGF-like domain</keyword>
<dbReference type="InterPro" id="IPR003609">
    <property type="entry name" value="Pan_app"/>
</dbReference>
<dbReference type="CDD" id="cd14066">
    <property type="entry name" value="STKc_IRAK"/>
    <property type="match status" value="1"/>
</dbReference>
<evidence type="ECO:0000256" key="15">
    <source>
        <dbReference type="ARBA" id="ARBA00047899"/>
    </source>
</evidence>
<dbReference type="CDD" id="cd00028">
    <property type="entry name" value="B_lectin"/>
    <property type="match status" value="1"/>
</dbReference>
<evidence type="ECO:0000256" key="13">
    <source>
        <dbReference type="ARBA" id="ARBA00023170"/>
    </source>
</evidence>
<dbReference type="Pfam" id="PF00069">
    <property type="entry name" value="Pkinase"/>
    <property type="match status" value="1"/>
</dbReference>
<sequence length="810" mass="91895">MSFLNTRHPPLSCKVMAFPRKTQSFTFPLLVLLHLCTTTIAATDTISRSQPLSENITIVSKEGNFKLGFFSPGNNGNFHVGIWFRTISKRTVIWVANRDIPVSNVSSGELTISMDGNLVLKSLGAPIWSSNSTRKLSRSTIAVLLDSGNLILRDQYNSSDIFWQSFDHPTDTIVSGQWFGIDKITREYQNRVSWKDQEDPAPGSFSFHADLVTMSKYVSVWNDLEVYWQSGNWTGKAFTSIPGMPLKSDYSYDFVNNTRELKFRWTTKDVSIITRIIISVNGQLQRHTWSNDSKEWIIEWYFPAALCDVYSVCGPFGVCRTGSDEQCFCLPGFTPAYSRSWNLRAWSQGCLRETDIQCADSNKSTDKRVSDAFLKITNIKISQHPITLKVQSMEECRSICLSNCSCTAYARKDDCNIWNGELRDLKQLSDGNTDGLDIYIRLAASDPLIQESEKKSHHERLTVLIAVLGSIFMALFALGIAVKIFQRRISSQKTFSDNDSLIVYDYSFLQHCTKNFSDKLGQGSFGSVFKGLLPDFKPIAVKKLQGMKQGEKQFHTEVRALGKIYHNNLVHLSGFCLRGVERLLVYDFMVNGSLDTHLFKNEKILDWNTRFLVILGVAKGLHYLHDECHDRIIHCDIKPENVLLDADFSPKVADFGLAKLMDRHFSRALTTMRGTIGYLAPEWIEGLPITPKADVYSYGMMLFEIISGRRNSESMENGTIRYFPVWAAMRISEGDIFEILDHRLSDVNIQELEIACKVACWCIQDNEAHRPTMQQIVQILQGIQDVSVAPVPVLLQQLVEGQYSDTQYCK</sequence>
<dbReference type="InterPro" id="IPR000858">
    <property type="entry name" value="S_locus_glycoprot_dom"/>
</dbReference>
<dbReference type="SMART" id="SM00108">
    <property type="entry name" value="B_lectin"/>
    <property type="match status" value="1"/>
</dbReference>
<reference evidence="23" key="1">
    <citation type="submission" date="2024-10" db="EMBL/GenBank/DDBJ databases">
        <authorList>
            <person name="Ryan C."/>
        </authorList>
    </citation>
    <scope>NUCLEOTIDE SEQUENCE [LARGE SCALE GENOMIC DNA]</scope>
</reference>
<dbReference type="InterPro" id="IPR001480">
    <property type="entry name" value="Bulb-type_lectin_dom"/>
</dbReference>
<dbReference type="PROSITE" id="PS50927">
    <property type="entry name" value="BULB_LECTIN"/>
    <property type="match status" value="1"/>
</dbReference>
<organism evidence="23 24">
    <name type="scientific">Urochloa decumbens</name>
    <dbReference type="NCBI Taxonomy" id="240449"/>
    <lineage>
        <taxon>Eukaryota</taxon>
        <taxon>Viridiplantae</taxon>
        <taxon>Streptophyta</taxon>
        <taxon>Embryophyta</taxon>
        <taxon>Tracheophyta</taxon>
        <taxon>Spermatophyta</taxon>
        <taxon>Magnoliopsida</taxon>
        <taxon>Liliopsida</taxon>
        <taxon>Poales</taxon>
        <taxon>Poaceae</taxon>
        <taxon>PACMAD clade</taxon>
        <taxon>Panicoideae</taxon>
        <taxon>Panicodae</taxon>
        <taxon>Paniceae</taxon>
        <taxon>Melinidinae</taxon>
        <taxon>Urochloa</taxon>
    </lineage>
</organism>
<keyword evidence="14" id="KW-0325">Glycoprotein</keyword>
<dbReference type="InterPro" id="IPR017441">
    <property type="entry name" value="Protein_kinase_ATP_BS"/>
</dbReference>
<comment type="subcellular location">
    <subcellularLocation>
        <location evidence="1">Membrane</location>
        <topology evidence="1">Single-pass type I membrane protein</topology>
    </subcellularLocation>
</comment>
<dbReference type="Pfam" id="PF00954">
    <property type="entry name" value="S_locus_glycop"/>
    <property type="match status" value="1"/>
</dbReference>
<feature type="transmembrane region" description="Helical" evidence="19">
    <location>
        <begin position="461"/>
        <end position="485"/>
    </location>
</feature>
<dbReference type="EC" id="2.7.11.1" evidence="17"/>
<evidence type="ECO:0000256" key="16">
    <source>
        <dbReference type="ARBA" id="ARBA00048679"/>
    </source>
</evidence>
<evidence type="ECO:0000256" key="4">
    <source>
        <dbReference type="ARBA" id="ARBA00022679"/>
    </source>
</evidence>
<keyword evidence="11 19" id="KW-0472">Membrane</keyword>
<keyword evidence="12" id="KW-1015">Disulfide bond</keyword>
<evidence type="ECO:0000256" key="6">
    <source>
        <dbReference type="ARBA" id="ARBA00022729"/>
    </source>
</evidence>
<evidence type="ECO:0000256" key="9">
    <source>
        <dbReference type="ARBA" id="ARBA00022840"/>
    </source>
</evidence>
<comment type="similarity">
    <text evidence="17">Belongs to the protein kinase superfamily. Ser/Thr protein kinase family.</text>
</comment>
<name>A0ABC9FWQ8_9POAL</name>
<feature type="binding site" evidence="18">
    <location>
        <position position="543"/>
    </location>
    <ligand>
        <name>ATP</name>
        <dbReference type="ChEBI" id="CHEBI:30616"/>
    </ligand>
</feature>
<evidence type="ECO:0000256" key="18">
    <source>
        <dbReference type="PROSITE-ProRule" id="PRU10141"/>
    </source>
</evidence>
<dbReference type="EMBL" id="OZ075117">
    <property type="protein sequence ID" value="CAL5083437.1"/>
    <property type="molecule type" value="Genomic_DNA"/>
</dbReference>
<feature type="domain" description="Protein kinase" evidence="20">
    <location>
        <begin position="514"/>
        <end position="794"/>
    </location>
</feature>
<evidence type="ECO:0000256" key="1">
    <source>
        <dbReference type="ARBA" id="ARBA00004479"/>
    </source>
</evidence>
<keyword evidence="2 17" id="KW-0723">Serine/threonine-protein kinase</keyword>
<dbReference type="SUPFAM" id="SSF51110">
    <property type="entry name" value="alpha-D-mannose-specific plant lectins"/>
    <property type="match status" value="1"/>
</dbReference>
<evidence type="ECO:0000256" key="17">
    <source>
        <dbReference type="PIRNR" id="PIRNR000641"/>
    </source>
</evidence>
<dbReference type="Pfam" id="PF01453">
    <property type="entry name" value="B_lectin"/>
    <property type="match status" value="1"/>
</dbReference>
<dbReference type="PROSITE" id="PS50948">
    <property type="entry name" value="PAN"/>
    <property type="match status" value="1"/>
</dbReference>
<dbReference type="GO" id="GO:0004674">
    <property type="term" value="F:protein serine/threonine kinase activity"/>
    <property type="evidence" value="ECO:0007669"/>
    <property type="project" value="UniProtKB-KW"/>
</dbReference>
<evidence type="ECO:0000256" key="7">
    <source>
        <dbReference type="ARBA" id="ARBA00022741"/>
    </source>
</evidence>
<evidence type="ECO:0000313" key="24">
    <source>
        <dbReference type="Proteomes" id="UP001497457"/>
    </source>
</evidence>
<dbReference type="CDD" id="cd01098">
    <property type="entry name" value="PAN_AP_plant"/>
    <property type="match status" value="1"/>
</dbReference>
<dbReference type="PANTHER" id="PTHR47974">
    <property type="entry name" value="OS07G0415500 PROTEIN"/>
    <property type="match status" value="1"/>
</dbReference>
<keyword evidence="4 17" id="KW-0808">Transferase</keyword>
<keyword evidence="6" id="KW-0732">Signal</keyword>
<dbReference type="InterPro" id="IPR024171">
    <property type="entry name" value="SRK-like_kinase"/>
</dbReference>
<accession>A0ABC9FWQ8</accession>
<keyword evidence="8 17" id="KW-0418">Kinase</keyword>
<evidence type="ECO:0000259" key="22">
    <source>
        <dbReference type="PROSITE" id="PS50948"/>
    </source>
</evidence>
<gene>
    <name evidence="23" type="ORF">URODEC1_LOCUS109931</name>
</gene>
<comment type="catalytic activity">
    <reaction evidence="15 17">
        <text>L-threonyl-[protein] + ATP = O-phospho-L-threonyl-[protein] + ADP + H(+)</text>
        <dbReference type="Rhea" id="RHEA:46608"/>
        <dbReference type="Rhea" id="RHEA-COMP:11060"/>
        <dbReference type="Rhea" id="RHEA-COMP:11605"/>
        <dbReference type="ChEBI" id="CHEBI:15378"/>
        <dbReference type="ChEBI" id="CHEBI:30013"/>
        <dbReference type="ChEBI" id="CHEBI:30616"/>
        <dbReference type="ChEBI" id="CHEBI:61977"/>
        <dbReference type="ChEBI" id="CHEBI:456216"/>
        <dbReference type="EC" id="2.7.11.1"/>
    </reaction>
</comment>
<dbReference type="AlphaFoldDB" id="A0ABC9FWQ8"/>
<dbReference type="PROSITE" id="PS00108">
    <property type="entry name" value="PROTEIN_KINASE_ST"/>
    <property type="match status" value="1"/>
</dbReference>
<evidence type="ECO:0000256" key="5">
    <source>
        <dbReference type="ARBA" id="ARBA00022692"/>
    </source>
</evidence>
<proteinExistence type="inferred from homology"/>
<keyword evidence="7 17" id="KW-0547">Nucleotide-binding</keyword>
<dbReference type="SMART" id="SM00220">
    <property type="entry name" value="S_TKc"/>
    <property type="match status" value="1"/>
</dbReference>
<dbReference type="Gene3D" id="1.10.510.10">
    <property type="entry name" value="Transferase(Phosphotransferase) domain 1"/>
    <property type="match status" value="1"/>
</dbReference>
<keyword evidence="10 19" id="KW-1133">Transmembrane helix</keyword>
<evidence type="ECO:0000259" key="20">
    <source>
        <dbReference type="PROSITE" id="PS50011"/>
    </source>
</evidence>
<keyword evidence="13" id="KW-0675">Receptor</keyword>